<feature type="compositionally biased region" description="Low complexity" evidence="2">
    <location>
        <begin position="227"/>
        <end position="240"/>
    </location>
</feature>
<dbReference type="InterPro" id="IPR051095">
    <property type="entry name" value="Dros_DevTransReg"/>
</dbReference>
<accession>A0A5B7DXL3</accession>
<dbReference type="PANTHER" id="PTHR23110:SF98">
    <property type="entry name" value="PRE-LOLA-G, ISOFORM C-RELATED"/>
    <property type="match status" value="1"/>
</dbReference>
<evidence type="ECO:0000313" key="5">
    <source>
        <dbReference type="Proteomes" id="UP000324222"/>
    </source>
</evidence>
<dbReference type="PROSITE" id="PS50097">
    <property type="entry name" value="BTB"/>
    <property type="match status" value="1"/>
</dbReference>
<dbReference type="AlphaFoldDB" id="A0A5B7DXL3"/>
<feature type="compositionally biased region" description="Basic and acidic residues" evidence="2">
    <location>
        <begin position="128"/>
        <end position="140"/>
    </location>
</feature>
<dbReference type="SUPFAM" id="SSF54695">
    <property type="entry name" value="POZ domain"/>
    <property type="match status" value="1"/>
</dbReference>
<feature type="compositionally biased region" description="Basic and acidic residues" evidence="2">
    <location>
        <begin position="290"/>
        <end position="317"/>
    </location>
</feature>
<dbReference type="OrthoDB" id="10261408at2759"/>
<evidence type="ECO:0000256" key="2">
    <source>
        <dbReference type="SAM" id="MobiDB-lite"/>
    </source>
</evidence>
<organism evidence="4 5">
    <name type="scientific">Portunus trituberculatus</name>
    <name type="common">Swimming crab</name>
    <name type="synonym">Neptunus trituberculatus</name>
    <dbReference type="NCBI Taxonomy" id="210409"/>
    <lineage>
        <taxon>Eukaryota</taxon>
        <taxon>Metazoa</taxon>
        <taxon>Ecdysozoa</taxon>
        <taxon>Arthropoda</taxon>
        <taxon>Crustacea</taxon>
        <taxon>Multicrustacea</taxon>
        <taxon>Malacostraca</taxon>
        <taxon>Eumalacostraca</taxon>
        <taxon>Eucarida</taxon>
        <taxon>Decapoda</taxon>
        <taxon>Pleocyemata</taxon>
        <taxon>Brachyura</taxon>
        <taxon>Eubrachyura</taxon>
        <taxon>Portunoidea</taxon>
        <taxon>Portunidae</taxon>
        <taxon>Portuninae</taxon>
        <taxon>Portunus</taxon>
    </lineage>
</organism>
<dbReference type="Gene3D" id="3.30.710.10">
    <property type="entry name" value="Potassium Channel Kv1.1, Chain A"/>
    <property type="match status" value="1"/>
</dbReference>
<evidence type="ECO:0000256" key="1">
    <source>
        <dbReference type="ARBA" id="ARBA00023242"/>
    </source>
</evidence>
<sequence length="340" mass="36940">MNHNNINRELRDQEEFVDVTLACEGQQVSAHKVVLSASSPYFRSLLKVSAGFRLTTSQRVSSLKQCLLTQNNPCDHPIIILNEVGYSELITLLQYMYRGEVQIAHDQIKDFLRTAKLLQIRGLAEAAAESRSRSSSDSRSENGQGREVPTPIPKTEPADLEEDGRPPDSPKVKRIKLCSSVGPPPPCSPSPHLSGGPSPPAPTPPIPSLPLSMASMAGLPSLPPIGLPGSSLPLSLPSSITALPPVTTAHPSSIHHGRSALHTPTHMSQQPSFPGLYPGMGSDDTQDTMGSDRSEDRDKSRHDEDDYEHENTLEKMIRRVPRALGSGGPGLGRHWVQHRQ</sequence>
<evidence type="ECO:0000313" key="4">
    <source>
        <dbReference type="EMBL" id="MPC25726.1"/>
    </source>
</evidence>
<gene>
    <name evidence="4" type="primary">ab_1</name>
    <name evidence="4" type="ORF">E2C01_018848</name>
</gene>
<dbReference type="SMART" id="SM00225">
    <property type="entry name" value="BTB"/>
    <property type="match status" value="1"/>
</dbReference>
<keyword evidence="1" id="KW-0539">Nucleus</keyword>
<name>A0A5B7DXL3_PORTR</name>
<dbReference type="Proteomes" id="UP000324222">
    <property type="component" value="Unassembled WGS sequence"/>
</dbReference>
<evidence type="ECO:0000259" key="3">
    <source>
        <dbReference type="PROSITE" id="PS50097"/>
    </source>
</evidence>
<feature type="domain" description="BTB" evidence="3">
    <location>
        <begin position="17"/>
        <end position="105"/>
    </location>
</feature>
<dbReference type="CDD" id="cd18315">
    <property type="entry name" value="BTB_POZ_BAB-like"/>
    <property type="match status" value="1"/>
</dbReference>
<feature type="region of interest" description="Disordered" evidence="2">
    <location>
        <begin position="126"/>
        <end position="209"/>
    </location>
</feature>
<dbReference type="GO" id="GO:0006357">
    <property type="term" value="P:regulation of transcription by RNA polymerase II"/>
    <property type="evidence" value="ECO:0007669"/>
    <property type="project" value="TreeGrafter"/>
</dbReference>
<dbReference type="InterPro" id="IPR000210">
    <property type="entry name" value="BTB/POZ_dom"/>
</dbReference>
<dbReference type="EMBL" id="VSRR010001501">
    <property type="protein sequence ID" value="MPC25726.1"/>
    <property type="molecule type" value="Genomic_DNA"/>
</dbReference>
<comment type="caution">
    <text evidence="4">The sequence shown here is derived from an EMBL/GenBank/DDBJ whole genome shotgun (WGS) entry which is preliminary data.</text>
</comment>
<dbReference type="GO" id="GO:0005634">
    <property type="term" value="C:nucleus"/>
    <property type="evidence" value="ECO:0007669"/>
    <property type="project" value="TreeGrafter"/>
</dbReference>
<proteinExistence type="predicted"/>
<feature type="compositionally biased region" description="Pro residues" evidence="2">
    <location>
        <begin position="197"/>
        <end position="208"/>
    </location>
</feature>
<feature type="region of interest" description="Disordered" evidence="2">
    <location>
        <begin position="225"/>
        <end position="340"/>
    </location>
</feature>
<protein>
    <submittedName>
        <fullName evidence="4">Protein abrupt</fullName>
    </submittedName>
</protein>
<keyword evidence="5" id="KW-1185">Reference proteome</keyword>
<reference evidence="4 5" key="1">
    <citation type="submission" date="2019-05" db="EMBL/GenBank/DDBJ databases">
        <title>Another draft genome of Portunus trituberculatus and its Hox gene families provides insights of decapod evolution.</title>
        <authorList>
            <person name="Jeong J.-H."/>
            <person name="Song I."/>
            <person name="Kim S."/>
            <person name="Choi T."/>
            <person name="Kim D."/>
            <person name="Ryu S."/>
            <person name="Kim W."/>
        </authorList>
    </citation>
    <scope>NUCLEOTIDE SEQUENCE [LARGE SCALE GENOMIC DNA]</scope>
    <source>
        <tissue evidence="4">Muscle</tissue>
    </source>
</reference>
<dbReference type="PANTHER" id="PTHR23110">
    <property type="entry name" value="BTB DOMAIN TRANSCRIPTION FACTOR"/>
    <property type="match status" value="1"/>
</dbReference>
<dbReference type="Pfam" id="PF00651">
    <property type="entry name" value="BTB"/>
    <property type="match status" value="1"/>
</dbReference>
<dbReference type="InterPro" id="IPR011333">
    <property type="entry name" value="SKP1/BTB/POZ_sf"/>
</dbReference>